<keyword evidence="3" id="KW-1185">Reference proteome</keyword>
<sequence>MALQKEVAGLTILLPIDEEPPDIIAIAPRLETFDDKVVGFLSNTKDNVEHLFADMQAQLEAHYRPRGVVHRAKEHFAANAAGELLAELHRECDAVIAAAGA</sequence>
<evidence type="ECO:0000313" key="2">
    <source>
        <dbReference type="EMBL" id="ETX00293.1"/>
    </source>
</evidence>
<dbReference type="AlphaFoldDB" id="W4LQR7"/>
<organism evidence="2 3">
    <name type="scientific">Entotheonella factor</name>
    <dbReference type="NCBI Taxonomy" id="1429438"/>
    <lineage>
        <taxon>Bacteria</taxon>
        <taxon>Pseudomonadati</taxon>
        <taxon>Nitrospinota/Tectimicrobiota group</taxon>
        <taxon>Candidatus Tectimicrobiota</taxon>
        <taxon>Candidatus Entotheonellia</taxon>
        <taxon>Candidatus Entotheonellales</taxon>
        <taxon>Candidatus Entotheonellaceae</taxon>
        <taxon>Candidatus Entotheonella</taxon>
    </lineage>
</organism>
<proteinExistence type="predicted"/>
<gene>
    <name evidence="2" type="ORF">ETSY1_11730</name>
</gene>
<reference evidence="2 3" key="1">
    <citation type="journal article" date="2014" name="Nature">
        <title>An environmental bacterial taxon with a large and distinct metabolic repertoire.</title>
        <authorList>
            <person name="Wilson M.C."/>
            <person name="Mori T."/>
            <person name="Ruckert C."/>
            <person name="Uria A.R."/>
            <person name="Helf M.J."/>
            <person name="Takada K."/>
            <person name="Gernert C."/>
            <person name="Steffens U.A."/>
            <person name="Heycke N."/>
            <person name="Schmitt S."/>
            <person name="Rinke C."/>
            <person name="Helfrich E.J."/>
            <person name="Brachmann A.O."/>
            <person name="Gurgui C."/>
            <person name="Wakimoto T."/>
            <person name="Kracht M."/>
            <person name="Crusemann M."/>
            <person name="Hentschel U."/>
            <person name="Abe I."/>
            <person name="Matsunaga S."/>
            <person name="Kalinowski J."/>
            <person name="Takeyama H."/>
            <person name="Piel J."/>
        </authorList>
    </citation>
    <scope>NUCLEOTIDE SEQUENCE [LARGE SCALE GENOMIC DNA]</scope>
    <source>
        <strain evidence="3">TSY1</strain>
    </source>
</reference>
<protein>
    <recommendedName>
        <fullName evidence="1">UGSC-like domain-containing protein</fullName>
    </recommendedName>
</protein>
<dbReference type="EMBL" id="AZHW01000355">
    <property type="protein sequence ID" value="ETX00293.1"/>
    <property type="molecule type" value="Genomic_DNA"/>
</dbReference>
<accession>W4LQR7</accession>
<evidence type="ECO:0000313" key="3">
    <source>
        <dbReference type="Proteomes" id="UP000019141"/>
    </source>
</evidence>
<dbReference type="HOGENOM" id="CLU_179842_0_0_7"/>
<name>W4LQR7_ENTF1</name>
<evidence type="ECO:0000259" key="1">
    <source>
        <dbReference type="Pfam" id="PF24696"/>
    </source>
</evidence>
<dbReference type="InterPro" id="IPR057767">
    <property type="entry name" value="UGSC-like_dom"/>
</dbReference>
<dbReference type="Pfam" id="PF24696">
    <property type="entry name" value="UGSC"/>
    <property type="match status" value="1"/>
</dbReference>
<comment type="caution">
    <text evidence="2">The sequence shown here is derived from an EMBL/GenBank/DDBJ whole genome shotgun (WGS) entry which is preliminary data.</text>
</comment>
<dbReference type="Proteomes" id="UP000019141">
    <property type="component" value="Unassembled WGS sequence"/>
</dbReference>
<feature type="domain" description="UGSC-like" evidence="1">
    <location>
        <begin position="12"/>
        <end position="100"/>
    </location>
</feature>